<evidence type="ECO:0000256" key="1">
    <source>
        <dbReference type="ARBA" id="ARBA00022559"/>
    </source>
</evidence>
<dbReference type="InterPro" id="IPR004674">
    <property type="entry name" value="AhpD"/>
</dbReference>
<comment type="similarity">
    <text evidence="6">Belongs to the AhpD family.</text>
</comment>
<dbReference type="PANTHER" id="PTHR33930">
    <property type="entry name" value="ALKYL HYDROPEROXIDE REDUCTASE AHPD"/>
    <property type="match status" value="1"/>
</dbReference>
<dbReference type="EC" id="1.11.1.28" evidence="6"/>
<keyword evidence="3 6" id="KW-0560">Oxidoreductase</keyword>
<keyword evidence="2 6" id="KW-0049">Antioxidant</keyword>
<dbReference type="PANTHER" id="PTHR33930:SF7">
    <property type="entry name" value="ALKYL HYDROPEROXIDE REDUCTASE AHPD"/>
    <property type="match status" value="1"/>
</dbReference>
<keyword evidence="1 6" id="KW-0575">Peroxidase</keyword>
<dbReference type="NCBIfam" id="TIGR00777">
    <property type="entry name" value="ahpD"/>
    <property type="match status" value="1"/>
</dbReference>
<evidence type="ECO:0000256" key="4">
    <source>
        <dbReference type="ARBA" id="ARBA00023157"/>
    </source>
</evidence>
<dbReference type="AlphaFoldDB" id="A0A212Q7D8"/>
<comment type="catalytic activity">
    <reaction evidence="6">
        <text>N(6)-[(R)-dihydrolipoyl]-L-lysyl-[lipoyl-carrier protein] + a hydroperoxide = N(6)-[(R)-lipoyl]-L-lysyl-[lipoyl-carrier protein] + an alcohol + H2O</text>
        <dbReference type="Rhea" id="RHEA:62636"/>
        <dbReference type="Rhea" id="RHEA-COMP:10502"/>
        <dbReference type="Rhea" id="RHEA-COMP:16355"/>
        <dbReference type="ChEBI" id="CHEBI:15377"/>
        <dbReference type="ChEBI" id="CHEBI:30879"/>
        <dbReference type="ChEBI" id="CHEBI:35924"/>
        <dbReference type="ChEBI" id="CHEBI:83099"/>
        <dbReference type="ChEBI" id="CHEBI:83100"/>
        <dbReference type="EC" id="1.11.1.28"/>
    </reaction>
</comment>
<keyword evidence="5 6" id="KW-0676">Redox-active center</keyword>
<dbReference type="Proteomes" id="UP000197065">
    <property type="component" value="Unassembled WGS sequence"/>
</dbReference>
<dbReference type="GO" id="GO:0045454">
    <property type="term" value="P:cell redox homeostasis"/>
    <property type="evidence" value="ECO:0007669"/>
    <property type="project" value="TreeGrafter"/>
</dbReference>
<evidence type="ECO:0000256" key="6">
    <source>
        <dbReference type="HAMAP-Rule" id="MF_01676"/>
    </source>
</evidence>
<dbReference type="GO" id="GO:0015036">
    <property type="term" value="F:disulfide oxidoreductase activity"/>
    <property type="evidence" value="ECO:0007669"/>
    <property type="project" value="TreeGrafter"/>
</dbReference>
<feature type="disulfide bond" evidence="6">
    <location>
        <begin position="131"/>
        <end position="134"/>
    </location>
</feature>
<dbReference type="EMBL" id="FYEH01000001">
    <property type="protein sequence ID" value="SNB55285.1"/>
    <property type="molecule type" value="Genomic_DNA"/>
</dbReference>
<protein>
    <recommendedName>
        <fullName evidence="6">Alkyl hydroperoxide reductase AhpD</fullName>
        <ecNumber evidence="6">1.11.1.28</ecNumber>
    </recommendedName>
    <alternativeName>
        <fullName evidence="6">Alkylhydroperoxidase AhpD</fullName>
    </alternativeName>
</protein>
<sequence length="177" mass="18711">MSLEDLRASLPDYAKDLKLNLSSLANEQVLSAQQLAGTFVACAIASRNAALTSAVVAEYGAKLSPEALNAAKAAAAIMGMNNIYYRFTHLVEVPDYKTLPAKLRMTVIGRPGVEKVDFELWSLAVSAINGCGMCLESHEHVVREAGLNTEQVQAAVRVASVVHAVAVVLDAEAALSA</sequence>
<keyword evidence="9" id="KW-1185">Reference proteome</keyword>
<evidence type="ECO:0000313" key="8">
    <source>
        <dbReference type="EMBL" id="SNB55285.1"/>
    </source>
</evidence>
<evidence type="ECO:0000313" key="9">
    <source>
        <dbReference type="Proteomes" id="UP000197065"/>
    </source>
</evidence>
<dbReference type="SUPFAM" id="SSF69118">
    <property type="entry name" value="AhpD-like"/>
    <property type="match status" value="1"/>
</dbReference>
<comment type="function">
    <text evidence="6">Antioxidant protein with alkyl hydroperoxidase activity. Required for the reduction of the AhpC active site cysteine residues and for the regeneration of the AhpC enzyme activity.</text>
</comment>
<dbReference type="InterPro" id="IPR003779">
    <property type="entry name" value="CMD-like"/>
</dbReference>
<proteinExistence type="inferred from homology"/>
<reference evidence="8 9" key="1">
    <citation type="submission" date="2017-06" db="EMBL/GenBank/DDBJ databases">
        <authorList>
            <person name="Kim H.J."/>
            <person name="Triplett B.A."/>
        </authorList>
    </citation>
    <scope>NUCLEOTIDE SEQUENCE [LARGE SCALE GENOMIC DNA]</scope>
    <source>
        <strain evidence="8 9">B29T1</strain>
    </source>
</reference>
<gene>
    <name evidence="6" type="primary">ahpD</name>
    <name evidence="8" type="ORF">SAMN07250955_101471</name>
</gene>
<keyword evidence="4 6" id="KW-1015">Disulfide bond</keyword>
<dbReference type="GO" id="GO:0051920">
    <property type="term" value="F:peroxiredoxin activity"/>
    <property type="evidence" value="ECO:0007669"/>
    <property type="project" value="InterPro"/>
</dbReference>
<feature type="active site" description="Cysteine sulfenic acid (-SOH) intermediate" evidence="6">
    <location>
        <position position="134"/>
    </location>
</feature>
<evidence type="ECO:0000259" key="7">
    <source>
        <dbReference type="Pfam" id="PF02627"/>
    </source>
</evidence>
<dbReference type="RefSeq" id="WP_088559757.1">
    <property type="nucleotide sequence ID" value="NZ_FYEH01000001.1"/>
</dbReference>
<feature type="disulfide bond" description="Interchain (with AhpC); in linked form" evidence="6">
    <location>
        <position position="134"/>
    </location>
</feature>
<dbReference type="OrthoDB" id="9801997at2"/>
<accession>A0A212Q7D8</accession>
<feature type="active site" description="Proton donor" evidence="6">
    <location>
        <position position="131"/>
    </location>
</feature>
<name>A0A212Q7D8_9PROT</name>
<dbReference type="HAMAP" id="MF_01676">
    <property type="entry name" value="AhpD"/>
    <property type="match status" value="1"/>
</dbReference>
<evidence type="ECO:0000256" key="3">
    <source>
        <dbReference type="ARBA" id="ARBA00023002"/>
    </source>
</evidence>
<dbReference type="GO" id="GO:0006979">
    <property type="term" value="P:response to oxidative stress"/>
    <property type="evidence" value="ECO:0007669"/>
    <property type="project" value="InterPro"/>
</dbReference>
<dbReference type="Pfam" id="PF02627">
    <property type="entry name" value="CMD"/>
    <property type="match status" value="1"/>
</dbReference>
<dbReference type="InterPro" id="IPR029032">
    <property type="entry name" value="AhpD-like"/>
</dbReference>
<evidence type="ECO:0000256" key="5">
    <source>
        <dbReference type="ARBA" id="ARBA00023284"/>
    </source>
</evidence>
<dbReference type="Gene3D" id="1.20.1290.10">
    <property type="entry name" value="AhpD-like"/>
    <property type="match status" value="1"/>
</dbReference>
<dbReference type="NCBIfam" id="TIGR00778">
    <property type="entry name" value="ahpD_dom"/>
    <property type="match status" value="1"/>
</dbReference>
<dbReference type="InterPro" id="IPR004675">
    <property type="entry name" value="AhpD_core"/>
</dbReference>
<dbReference type="GO" id="GO:0032843">
    <property type="term" value="F:hydroperoxide reductase activity"/>
    <property type="evidence" value="ECO:0007669"/>
    <property type="project" value="InterPro"/>
</dbReference>
<feature type="domain" description="Carboxymuconolactone decarboxylase-like" evidence="7">
    <location>
        <begin position="94"/>
        <end position="175"/>
    </location>
</feature>
<organism evidence="8 9">
    <name type="scientific">Arboricoccus pini</name>
    <dbReference type="NCBI Taxonomy" id="1963835"/>
    <lineage>
        <taxon>Bacteria</taxon>
        <taxon>Pseudomonadati</taxon>
        <taxon>Pseudomonadota</taxon>
        <taxon>Alphaproteobacteria</taxon>
        <taxon>Geminicoccales</taxon>
        <taxon>Geminicoccaceae</taxon>
        <taxon>Arboricoccus</taxon>
    </lineage>
</organism>
<evidence type="ECO:0000256" key="2">
    <source>
        <dbReference type="ARBA" id="ARBA00022862"/>
    </source>
</evidence>